<evidence type="ECO:0000256" key="2">
    <source>
        <dbReference type="ARBA" id="ARBA00022679"/>
    </source>
</evidence>
<dbReference type="Pfam" id="PF00017">
    <property type="entry name" value="SH2"/>
    <property type="match status" value="1"/>
</dbReference>
<keyword evidence="5 9" id="KW-0067">ATP-binding</keyword>
<dbReference type="GO" id="GO:0005524">
    <property type="term" value="F:ATP binding"/>
    <property type="evidence" value="ECO:0007669"/>
    <property type="project" value="UniProtKB-UniRule"/>
</dbReference>
<dbReference type="GO" id="GO:0004713">
    <property type="term" value="F:protein tyrosine kinase activity"/>
    <property type="evidence" value="ECO:0007669"/>
    <property type="project" value="UniProtKB-KW"/>
</dbReference>
<dbReference type="GO" id="GO:0004674">
    <property type="term" value="F:protein serine/threonine kinase activity"/>
    <property type="evidence" value="ECO:0007669"/>
    <property type="project" value="UniProtKB-KW"/>
</dbReference>
<evidence type="ECO:0000259" key="10">
    <source>
        <dbReference type="PROSITE" id="PS50001"/>
    </source>
</evidence>
<dbReference type="InterPro" id="IPR017441">
    <property type="entry name" value="Protein_kinase_ATP_BS"/>
</dbReference>
<dbReference type="InterPro" id="IPR036860">
    <property type="entry name" value="SH2_dom_sf"/>
</dbReference>
<dbReference type="CDD" id="cd13999">
    <property type="entry name" value="STKc_MAP3K-like"/>
    <property type="match status" value="1"/>
</dbReference>
<evidence type="ECO:0000256" key="5">
    <source>
        <dbReference type="ARBA" id="ARBA00022840"/>
    </source>
</evidence>
<dbReference type="Gene3D" id="1.10.510.10">
    <property type="entry name" value="Transferase(Phosphotransferase) domain 1"/>
    <property type="match status" value="1"/>
</dbReference>
<dbReference type="PRINTS" id="PR00109">
    <property type="entry name" value="TYRKINASE"/>
</dbReference>
<dbReference type="SMART" id="SM00220">
    <property type="entry name" value="S_TKc"/>
    <property type="match status" value="1"/>
</dbReference>
<evidence type="ECO:0000313" key="12">
    <source>
        <dbReference type="EMBL" id="NDV30637.1"/>
    </source>
</evidence>
<evidence type="ECO:0000256" key="6">
    <source>
        <dbReference type="ARBA" id="ARBA00023137"/>
    </source>
</evidence>
<dbReference type="PANTHER" id="PTHR44329">
    <property type="entry name" value="SERINE/THREONINE-PROTEIN KINASE TNNI3K-RELATED"/>
    <property type="match status" value="1"/>
</dbReference>
<dbReference type="Gene3D" id="3.30.505.10">
    <property type="entry name" value="SH2 domain"/>
    <property type="match status" value="1"/>
</dbReference>
<keyword evidence="3 9" id="KW-0547">Nucleotide-binding</keyword>
<evidence type="ECO:0008006" key="13">
    <source>
        <dbReference type="Google" id="ProtNLM"/>
    </source>
</evidence>
<dbReference type="InterPro" id="IPR001245">
    <property type="entry name" value="Ser-Thr/Tyr_kinase_cat_dom"/>
</dbReference>
<dbReference type="PROSITE" id="PS00107">
    <property type="entry name" value="PROTEIN_KINASE_ATP"/>
    <property type="match status" value="1"/>
</dbReference>
<protein>
    <recommendedName>
        <fullName evidence="13">Non-specific protein-tyrosine kinase</fullName>
    </recommendedName>
</protein>
<dbReference type="SUPFAM" id="SSF56112">
    <property type="entry name" value="Protein kinase-like (PK-like)"/>
    <property type="match status" value="1"/>
</dbReference>
<evidence type="ECO:0000256" key="4">
    <source>
        <dbReference type="ARBA" id="ARBA00022777"/>
    </source>
</evidence>
<keyword evidence="1" id="KW-0723">Serine/threonine-protein kinase</keyword>
<dbReference type="PROSITE" id="PS50001">
    <property type="entry name" value="SH2"/>
    <property type="match status" value="1"/>
</dbReference>
<keyword evidence="8" id="KW-0727">SH2 domain</keyword>
<keyword evidence="2" id="KW-0808">Transferase</keyword>
<dbReference type="InterPro" id="IPR008271">
    <property type="entry name" value="Ser/Thr_kinase_AS"/>
</dbReference>
<dbReference type="PROSITE" id="PS00108">
    <property type="entry name" value="PROTEIN_KINASE_ST"/>
    <property type="match status" value="1"/>
</dbReference>
<dbReference type="SMART" id="SM00252">
    <property type="entry name" value="SH2"/>
    <property type="match status" value="1"/>
</dbReference>
<evidence type="ECO:0000256" key="8">
    <source>
        <dbReference type="PROSITE-ProRule" id="PRU00191"/>
    </source>
</evidence>
<name>A0A6B2L155_9EUKA</name>
<sequence length="553" mass="62518">MKESGDSLSKSSKTRTTNISSSIINSKFLKKLDVAPVVNTSLVKPAIDGFGPFDLQISEITILKNKKLGAGAYGEVHMGICRGFEVAVKTLKNMHFDPGLVEGFKRECIIMRNLVHANILLFMGACLEHNHYYLVTELAPRGSLDGYLHRKEDEPAKEKLNFLRKMSISHEVAQGMNWLHKQNLLHLDLKPANLLLMEDWTVKIADFGLSRLQPKNDQDIGTVGGTLLYMAPESFNIKPLITVKCDVYAYGIILWEILTERYPYDQKYKSLYLLQKAVKDASERPEITEAIPRSLADLMQMCWHPNPDKRLTFAEILQLAGGNIFNKTASEVVASKAGNSMGEQISAMWENFGKKGSINAVPWEPFAEQFAVLMKTKKDSLEMKCLGALLDIDQNNRSVTWKNFDHFVNTFGPLEPEGQVTTVGTLSDLVKLVKEDWFWGGMSSEEAMDVLRNTKPGTYLVRFSANAVGCFTLSYKHPKESKVMNKRYDKHQIVWQTLGETIKKEKKVMKLKSPAENRPPRFLVLFTKHTASHSNYEVSEHFMDVATKTRKGD</sequence>
<evidence type="ECO:0000256" key="9">
    <source>
        <dbReference type="PROSITE-ProRule" id="PRU10141"/>
    </source>
</evidence>
<dbReference type="PROSITE" id="PS50011">
    <property type="entry name" value="PROTEIN_KINASE_DOM"/>
    <property type="match status" value="1"/>
</dbReference>
<dbReference type="InterPro" id="IPR000719">
    <property type="entry name" value="Prot_kinase_dom"/>
</dbReference>
<reference evidence="12" key="1">
    <citation type="journal article" date="2020" name="J. Eukaryot. Microbiol.">
        <title>De novo Sequencing, Assembly and Annotation of the Transcriptome for the Free-Living Testate Amoeba Arcella intermedia.</title>
        <authorList>
            <person name="Ribeiro G.M."/>
            <person name="Porfirio-Sousa A.L."/>
            <person name="Maurer-Alcala X.X."/>
            <person name="Katz L.A."/>
            <person name="Lahr D.J.G."/>
        </authorList>
    </citation>
    <scope>NUCLEOTIDE SEQUENCE</scope>
</reference>
<dbReference type="SUPFAM" id="SSF55550">
    <property type="entry name" value="SH2 domain"/>
    <property type="match status" value="1"/>
</dbReference>
<dbReference type="AlphaFoldDB" id="A0A6B2L155"/>
<accession>A0A6B2L155</accession>
<dbReference type="InterPro" id="IPR051681">
    <property type="entry name" value="Ser/Thr_Kinases-Pseudokinases"/>
</dbReference>
<keyword evidence="4" id="KW-0418">Kinase</keyword>
<evidence type="ECO:0000259" key="11">
    <source>
        <dbReference type="PROSITE" id="PS50011"/>
    </source>
</evidence>
<dbReference type="InterPro" id="IPR000980">
    <property type="entry name" value="SH2"/>
</dbReference>
<keyword evidence="6" id="KW-0829">Tyrosine-protein kinase</keyword>
<evidence type="ECO:0000256" key="1">
    <source>
        <dbReference type="ARBA" id="ARBA00022527"/>
    </source>
</evidence>
<dbReference type="Pfam" id="PF07714">
    <property type="entry name" value="PK_Tyr_Ser-Thr"/>
    <property type="match status" value="1"/>
</dbReference>
<dbReference type="EMBL" id="GIBP01001668">
    <property type="protein sequence ID" value="NDV30637.1"/>
    <property type="molecule type" value="Transcribed_RNA"/>
</dbReference>
<dbReference type="CDD" id="cd00173">
    <property type="entry name" value="SH2"/>
    <property type="match status" value="1"/>
</dbReference>
<feature type="binding site" evidence="9">
    <location>
        <position position="89"/>
    </location>
    <ligand>
        <name>ATP</name>
        <dbReference type="ChEBI" id="CHEBI:30616"/>
    </ligand>
</feature>
<dbReference type="InterPro" id="IPR011009">
    <property type="entry name" value="Kinase-like_dom_sf"/>
</dbReference>
<proteinExistence type="predicted"/>
<dbReference type="PANTHER" id="PTHR44329:SF298">
    <property type="entry name" value="MIXED LINEAGE KINASE DOMAIN-LIKE PROTEIN"/>
    <property type="match status" value="1"/>
</dbReference>
<comment type="function">
    <text evidence="7">Required for proper chemotaxis and phagocytosis; proper spatiotemporal control of F-actin levels in chemotaxing cells. Negative regulator of the PI3K (phosphatidylinositol 3 kinase) pathway. Predominantly phosphorylates serines and threonines and tyrosines at a lower level.</text>
</comment>
<evidence type="ECO:0000256" key="7">
    <source>
        <dbReference type="ARBA" id="ARBA00025089"/>
    </source>
</evidence>
<feature type="domain" description="SH2" evidence="10">
    <location>
        <begin position="437"/>
        <end position="491"/>
    </location>
</feature>
<feature type="domain" description="Protein kinase" evidence="11">
    <location>
        <begin position="62"/>
        <end position="326"/>
    </location>
</feature>
<evidence type="ECO:0000256" key="3">
    <source>
        <dbReference type="ARBA" id="ARBA00022741"/>
    </source>
</evidence>
<organism evidence="12">
    <name type="scientific">Arcella intermedia</name>
    <dbReference type="NCBI Taxonomy" id="1963864"/>
    <lineage>
        <taxon>Eukaryota</taxon>
        <taxon>Amoebozoa</taxon>
        <taxon>Tubulinea</taxon>
        <taxon>Elardia</taxon>
        <taxon>Arcellinida</taxon>
        <taxon>Sphaerothecina</taxon>
        <taxon>Arcellidae</taxon>
        <taxon>Arcella</taxon>
    </lineage>
</organism>